<reference evidence="2 3" key="1">
    <citation type="submission" date="2019-05" db="EMBL/GenBank/DDBJ databases">
        <title>Emergence of the Ug99 lineage of the wheat stem rust pathogen through somatic hybridization.</title>
        <authorList>
            <person name="Li F."/>
            <person name="Upadhyaya N.M."/>
            <person name="Sperschneider J."/>
            <person name="Matny O."/>
            <person name="Nguyen-Phuc H."/>
            <person name="Mago R."/>
            <person name="Raley C."/>
            <person name="Miller M.E."/>
            <person name="Silverstein K.A.T."/>
            <person name="Henningsen E."/>
            <person name="Hirsch C.D."/>
            <person name="Visser B."/>
            <person name="Pretorius Z.A."/>
            <person name="Steffenson B.J."/>
            <person name="Schwessinger B."/>
            <person name="Dodds P.N."/>
            <person name="Figueroa M."/>
        </authorList>
    </citation>
    <scope>NUCLEOTIDE SEQUENCE [LARGE SCALE GENOMIC DNA]</scope>
    <source>
        <strain evidence="2">21-0</strain>
    </source>
</reference>
<keyword evidence="3" id="KW-1185">Reference proteome</keyword>
<accession>A0A5B0LR45</accession>
<proteinExistence type="predicted"/>
<evidence type="ECO:0000256" key="1">
    <source>
        <dbReference type="SAM" id="SignalP"/>
    </source>
</evidence>
<gene>
    <name evidence="2" type="ORF">PGT21_028147</name>
</gene>
<keyword evidence="1" id="KW-0732">Signal</keyword>
<sequence>MNSSIFWSISMTLTIAFQALLLQLHGSKLSGQGWTCPNDYWALSVCVWLVTPVGLPEEGFVIKSEFTATGTTYESCEAVAERWFIANLMDNYCCSDGDFPYNPSDYNMTQVKPDDVRSYCRLAAIQ</sequence>
<evidence type="ECO:0000313" key="3">
    <source>
        <dbReference type="Proteomes" id="UP000324748"/>
    </source>
</evidence>
<comment type="caution">
    <text evidence="2">The sequence shown here is derived from an EMBL/GenBank/DDBJ whole genome shotgun (WGS) entry which is preliminary data.</text>
</comment>
<dbReference type="EMBL" id="VSWC01000196">
    <property type="protein sequence ID" value="KAA1066310.1"/>
    <property type="molecule type" value="Genomic_DNA"/>
</dbReference>
<name>A0A5B0LR45_PUCGR</name>
<dbReference type="Proteomes" id="UP000324748">
    <property type="component" value="Unassembled WGS sequence"/>
</dbReference>
<feature type="signal peptide" evidence="1">
    <location>
        <begin position="1"/>
        <end position="26"/>
    </location>
</feature>
<protein>
    <submittedName>
        <fullName evidence="2">Uncharacterized protein</fullName>
    </submittedName>
</protein>
<dbReference type="AlphaFoldDB" id="A0A5B0LR45"/>
<feature type="chain" id="PRO_5022728314" evidence="1">
    <location>
        <begin position="27"/>
        <end position="126"/>
    </location>
</feature>
<evidence type="ECO:0000313" key="2">
    <source>
        <dbReference type="EMBL" id="KAA1066310.1"/>
    </source>
</evidence>
<organism evidence="2 3">
    <name type="scientific">Puccinia graminis f. sp. tritici</name>
    <dbReference type="NCBI Taxonomy" id="56615"/>
    <lineage>
        <taxon>Eukaryota</taxon>
        <taxon>Fungi</taxon>
        <taxon>Dikarya</taxon>
        <taxon>Basidiomycota</taxon>
        <taxon>Pucciniomycotina</taxon>
        <taxon>Pucciniomycetes</taxon>
        <taxon>Pucciniales</taxon>
        <taxon>Pucciniaceae</taxon>
        <taxon>Puccinia</taxon>
    </lineage>
</organism>